<evidence type="ECO:0000256" key="1">
    <source>
        <dbReference type="SAM" id="SignalP"/>
    </source>
</evidence>
<dbReference type="Gene3D" id="2.40.128.600">
    <property type="match status" value="1"/>
</dbReference>
<sequence length="530" mass="58233">MVCKRPDALRLAIPLLLALVPSVALADPPKGFAEHVEQLRLDSGAPGIAIAIVEHGQTTLSQGWGVRQQGGSEKVDERTIFPTGSTGKAFTVAAIATLVDQGKLGWDDKVIDHIPWFQMYDPWVTREMTIRDLMVHRSGLGLGAGDLMFVPRTYLSRKETVERLRYIKPAASFRSAYAYDNVLYVVLGQLIEEVTGKTWEEYMASEVLARGGMTDSTATYDARYATSNRALPHGRVSDVIRGLGPNSVLDERNELGRNAMPAGGLAMSANDLAQWLKIQLGHGALPSGGRLFSEAAGREMWTPVTIQPIDAWPDDLAPATPQSSAYALGWDVETYRGARMIWHSGGVFGAIAVVVLLPDQDVGFAIVINSEEAALRRGLMYELIDHYLGLPDNDWYAKWDRFVDARLEGGKAALAQMQDKPAQVGPSLPLGSYAGTYRDPWYGDVVVSERDGGLWINFASTPRMEGRLAHYQYDTFKTELTDKAVENALVTFQLDAHGKVERAKMVAASPLADFSYDYQDLDLTPVKDKP</sequence>
<dbReference type="Gene3D" id="3.40.710.10">
    <property type="entry name" value="DD-peptidase/beta-lactamase superfamily"/>
    <property type="match status" value="1"/>
</dbReference>
<feature type="domain" description="Beta-lactamase-related" evidence="2">
    <location>
        <begin position="33"/>
        <end position="378"/>
    </location>
</feature>
<evidence type="ECO:0000259" key="2">
    <source>
        <dbReference type="Pfam" id="PF00144"/>
    </source>
</evidence>
<accession>A0ABS5W6R1</accession>
<dbReference type="PANTHER" id="PTHR46825">
    <property type="entry name" value="D-ALANYL-D-ALANINE-CARBOXYPEPTIDASE/ENDOPEPTIDASE AMPH"/>
    <property type="match status" value="1"/>
</dbReference>
<dbReference type="Pfam" id="PF00144">
    <property type="entry name" value="Beta-lactamase"/>
    <property type="match status" value="1"/>
</dbReference>
<comment type="caution">
    <text evidence="4">The sequence shown here is derived from an EMBL/GenBank/DDBJ whole genome shotgun (WGS) entry which is preliminary data.</text>
</comment>
<dbReference type="SUPFAM" id="SSF56601">
    <property type="entry name" value="beta-lactamase/transpeptidase-like"/>
    <property type="match status" value="1"/>
</dbReference>
<feature type="signal peptide" evidence="1">
    <location>
        <begin position="1"/>
        <end position="26"/>
    </location>
</feature>
<dbReference type="InterPro" id="IPR001466">
    <property type="entry name" value="Beta-lactam-related"/>
</dbReference>
<gene>
    <name evidence="4" type="ORF">KK137_13580</name>
</gene>
<dbReference type="Proteomes" id="UP000811255">
    <property type="component" value="Unassembled WGS sequence"/>
</dbReference>
<name>A0ABS5W6R1_9SPHN</name>
<dbReference type="InterPro" id="IPR021860">
    <property type="entry name" value="Peptidase_S12_Pab87-rel_C"/>
</dbReference>
<keyword evidence="1" id="KW-0732">Signal</keyword>
<dbReference type="Pfam" id="PF11954">
    <property type="entry name" value="DUF3471"/>
    <property type="match status" value="1"/>
</dbReference>
<evidence type="ECO:0000259" key="3">
    <source>
        <dbReference type="Pfam" id="PF11954"/>
    </source>
</evidence>
<protein>
    <submittedName>
        <fullName evidence="4">Beta-lactamase family protein</fullName>
    </submittedName>
</protein>
<proteinExistence type="predicted"/>
<keyword evidence="5" id="KW-1185">Reference proteome</keyword>
<feature type="domain" description="Peptidase S12 Pab87-related C-terminal" evidence="3">
    <location>
        <begin position="420"/>
        <end position="524"/>
    </location>
</feature>
<dbReference type="EMBL" id="JAHFVK010000002">
    <property type="protein sequence ID" value="MBT2135364.1"/>
    <property type="molecule type" value="Genomic_DNA"/>
</dbReference>
<dbReference type="InterPro" id="IPR012338">
    <property type="entry name" value="Beta-lactam/transpept-like"/>
</dbReference>
<organism evidence="4 5">
    <name type="scientific">Croceibacterium selenioxidans</name>
    <dbReference type="NCBI Taxonomy" id="2838833"/>
    <lineage>
        <taxon>Bacteria</taxon>
        <taxon>Pseudomonadati</taxon>
        <taxon>Pseudomonadota</taxon>
        <taxon>Alphaproteobacteria</taxon>
        <taxon>Sphingomonadales</taxon>
        <taxon>Erythrobacteraceae</taxon>
        <taxon>Croceibacterium</taxon>
    </lineage>
</organism>
<evidence type="ECO:0000313" key="5">
    <source>
        <dbReference type="Proteomes" id="UP000811255"/>
    </source>
</evidence>
<reference evidence="4 5" key="1">
    <citation type="submission" date="2021-05" db="EMBL/GenBank/DDBJ databases">
        <title>Croceibacterium sp. LX-88 genome sequence.</title>
        <authorList>
            <person name="Luo X."/>
        </authorList>
    </citation>
    <scope>NUCLEOTIDE SEQUENCE [LARGE SCALE GENOMIC DNA]</scope>
    <source>
        <strain evidence="4 5">LX-88</strain>
    </source>
</reference>
<dbReference type="RefSeq" id="WP_214537076.1">
    <property type="nucleotide sequence ID" value="NZ_JAHFVK010000002.1"/>
</dbReference>
<feature type="chain" id="PRO_5046976853" evidence="1">
    <location>
        <begin position="27"/>
        <end position="530"/>
    </location>
</feature>
<dbReference type="InterPro" id="IPR050491">
    <property type="entry name" value="AmpC-like"/>
</dbReference>
<dbReference type="PANTHER" id="PTHR46825:SF15">
    <property type="entry name" value="BETA-LACTAMASE-RELATED DOMAIN-CONTAINING PROTEIN"/>
    <property type="match status" value="1"/>
</dbReference>
<evidence type="ECO:0000313" key="4">
    <source>
        <dbReference type="EMBL" id="MBT2135364.1"/>
    </source>
</evidence>